<accession>A0AAV0WD37</accession>
<evidence type="ECO:0000256" key="1">
    <source>
        <dbReference type="SAM" id="MobiDB-lite"/>
    </source>
</evidence>
<keyword evidence="3" id="KW-1185">Reference proteome</keyword>
<evidence type="ECO:0000313" key="3">
    <source>
        <dbReference type="Proteomes" id="UP001160148"/>
    </source>
</evidence>
<dbReference type="EMBL" id="CARXXK010000002">
    <property type="protein sequence ID" value="CAI6353680.1"/>
    <property type="molecule type" value="Genomic_DNA"/>
</dbReference>
<reference evidence="2 3" key="1">
    <citation type="submission" date="2023-01" db="EMBL/GenBank/DDBJ databases">
        <authorList>
            <person name="Whitehead M."/>
        </authorList>
    </citation>
    <scope>NUCLEOTIDE SEQUENCE [LARGE SCALE GENOMIC DNA]</scope>
</reference>
<organism evidence="2 3">
    <name type="scientific">Macrosiphum euphorbiae</name>
    <name type="common">potato aphid</name>
    <dbReference type="NCBI Taxonomy" id="13131"/>
    <lineage>
        <taxon>Eukaryota</taxon>
        <taxon>Metazoa</taxon>
        <taxon>Ecdysozoa</taxon>
        <taxon>Arthropoda</taxon>
        <taxon>Hexapoda</taxon>
        <taxon>Insecta</taxon>
        <taxon>Pterygota</taxon>
        <taxon>Neoptera</taxon>
        <taxon>Paraneoptera</taxon>
        <taxon>Hemiptera</taxon>
        <taxon>Sternorrhyncha</taxon>
        <taxon>Aphidomorpha</taxon>
        <taxon>Aphidoidea</taxon>
        <taxon>Aphididae</taxon>
        <taxon>Macrosiphini</taxon>
        <taxon>Macrosiphum</taxon>
    </lineage>
</organism>
<feature type="region of interest" description="Disordered" evidence="1">
    <location>
        <begin position="1"/>
        <end position="25"/>
    </location>
</feature>
<protein>
    <submittedName>
        <fullName evidence="2">Uncharacterized protein</fullName>
    </submittedName>
</protein>
<dbReference type="AlphaFoldDB" id="A0AAV0WD37"/>
<sequence>MKKPSTNSVTQDISPGKITSSTANSTKLITPVNMNLLSSPTQVSILDSNQREPNNDKNSSLSAGSLFIAPSNTNTIQYKLAFLRNHPIQPSTNTHKLPFDAFRVYNRQFHNFNHDKTEIVTIKHHWISYNLAIQHFYEFFVILYSTVV</sequence>
<dbReference type="Proteomes" id="UP001160148">
    <property type="component" value="Unassembled WGS sequence"/>
</dbReference>
<proteinExistence type="predicted"/>
<name>A0AAV0WD37_9HEMI</name>
<evidence type="ECO:0000313" key="2">
    <source>
        <dbReference type="EMBL" id="CAI6353680.1"/>
    </source>
</evidence>
<comment type="caution">
    <text evidence="2">The sequence shown here is derived from an EMBL/GenBank/DDBJ whole genome shotgun (WGS) entry which is preliminary data.</text>
</comment>
<gene>
    <name evidence="2" type="ORF">MEUPH1_LOCUS9774</name>
</gene>